<dbReference type="Pfam" id="PF01171">
    <property type="entry name" value="ATP_bind_3"/>
    <property type="match status" value="1"/>
</dbReference>
<organism evidence="16 17">
    <name type="scientific">Methanocella paludicola (strain DSM 17711 / JCM 13418 / NBRC 101707 / SANAE)</name>
    <dbReference type="NCBI Taxonomy" id="304371"/>
    <lineage>
        <taxon>Archaea</taxon>
        <taxon>Methanobacteriati</taxon>
        <taxon>Methanobacteriota</taxon>
        <taxon>Stenosarchaea group</taxon>
        <taxon>Methanomicrobia</taxon>
        <taxon>Methanocellales</taxon>
        <taxon>Methanocellaceae</taxon>
        <taxon>Methanocella</taxon>
    </lineage>
</organism>
<dbReference type="InterPro" id="IPR056369">
    <property type="entry name" value="CTU1-like_ATP-bd"/>
</dbReference>
<dbReference type="FunFam" id="3.40.50.620:FF:000174">
    <property type="entry name" value="ATPase, PP-loop superfamily"/>
    <property type="match status" value="1"/>
</dbReference>
<evidence type="ECO:0000256" key="5">
    <source>
        <dbReference type="ARBA" id="ARBA00022723"/>
    </source>
</evidence>
<protein>
    <submittedName>
        <fullName evidence="16">Uncharacterized protein</fullName>
    </submittedName>
</protein>
<evidence type="ECO:0000256" key="12">
    <source>
        <dbReference type="PIRSR" id="PIRSR004976-50"/>
    </source>
</evidence>
<dbReference type="PIRSF" id="PIRSF004976">
    <property type="entry name" value="ATPase_YdaO"/>
    <property type="match status" value="1"/>
</dbReference>
<dbReference type="GO" id="GO:0051539">
    <property type="term" value="F:4 iron, 4 sulfur cluster binding"/>
    <property type="evidence" value="ECO:0007669"/>
    <property type="project" value="UniProtKB-KW"/>
</dbReference>
<dbReference type="Gene3D" id="3.40.50.620">
    <property type="entry name" value="HUPs"/>
    <property type="match status" value="1"/>
</dbReference>
<feature type="binding site" evidence="12">
    <location>
        <position position="279"/>
    </location>
    <ligand>
        <name>Zn(2+)</name>
        <dbReference type="ChEBI" id="CHEBI:29105"/>
        <label>2</label>
    </ligand>
</feature>
<name>D1Z075_METPS</name>
<dbReference type="PATRIC" id="fig|304371.9.peg.2067"/>
<dbReference type="GO" id="GO:0002144">
    <property type="term" value="C:cytosolic tRNA wobble base thiouridylase complex"/>
    <property type="evidence" value="ECO:0007669"/>
    <property type="project" value="TreeGrafter"/>
</dbReference>
<evidence type="ECO:0000256" key="7">
    <source>
        <dbReference type="ARBA" id="ARBA00022833"/>
    </source>
</evidence>
<dbReference type="GO" id="GO:0046872">
    <property type="term" value="F:metal ion binding"/>
    <property type="evidence" value="ECO:0007669"/>
    <property type="project" value="UniProtKB-KW"/>
</dbReference>
<feature type="binding site" evidence="12">
    <location>
        <position position="22"/>
    </location>
    <ligand>
        <name>Zn(2+)</name>
        <dbReference type="ChEBI" id="CHEBI:29105"/>
        <label>1</label>
    </ligand>
</feature>
<dbReference type="FunCoup" id="D1Z075">
    <property type="interactions" value="101"/>
</dbReference>
<dbReference type="GO" id="GO:0016740">
    <property type="term" value="F:transferase activity"/>
    <property type="evidence" value="ECO:0007669"/>
    <property type="project" value="UniProtKB-KW"/>
</dbReference>
<gene>
    <name evidence="16" type="ordered locus">MCP_2025</name>
</gene>
<feature type="binding site" evidence="13">
    <location>
        <position position="167"/>
    </location>
    <ligand>
        <name>ATP</name>
        <dbReference type="ChEBI" id="CHEBI:30616"/>
    </ligand>
</feature>
<dbReference type="InParanoid" id="D1Z075"/>
<dbReference type="SUPFAM" id="SSF52402">
    <property type="entry name" value="Adenine nucleotide alpha hydrolases-like"/>
    <property type="match status" value="1"/>
</dbReference>
<evidence type="ECO:0000256" key="4">
    <source>
        <dbReference type="ARBA" id="ARBA00022679"/>
    </source>
</evidence>
<evidence type="ECO:0000256" key="9">
    <source>
        <dbReference type="ARBA" id="ARBA00022842"/>
    </source>
</evidence>
<dbReference type="InterPro" id="IPR054306">
    <property type="entry name" value="TtuA-like_LIM_N"/>
</dbReference>
<feature type="binding site" evidence="13">
    <location>
        <position position="84"/>
    </location>
    <ligand>
        <name>ATP</name>
        <dbReference type="ChEBI" id="CHEBI:30616"/>
    </ligand>
</feature>
<feature type="binding site" evidence="12">
    <location>
        <position position="294"/>
    </location>
    <ligand>
        <name>Zn(2+)</name>
        <dbReference type="ChEBI" id="CHEBI:29105"/>
        <label>2</label>
    </ligand>
</feature>
<reference evidence="17" key="3">
    <citation type="journal article" date="2011" name="PLoS ONE">
        <title>Genome sequence of a mesophilic hydrogenotrophic methanogen Methanocella paludicola, the first cultivated representative of the order Methanocellales.</title>
        <authorList>
            <person name="Sakai S."/>
            <person name="Takaki Y."/>
            <person name="Shimamura S."/>
            <person name="Sekine M."/>
            <person name="Tajima T."/>
            <person name="Kosugi H."/>
            <person name="Ichikawa N."/>
            <person name="Tasumi E."/>
            <person name="Hiraki A.T."/>
            <person name="Shimizu A."/>
            <person name="Kato Y."/>
            <person name="Nishiko R."/>
            <person name="Mori K."/>
            <person name="Fujita N."/>
            <person name="Imachi H."/>
            <person name="Takai K."/>
        </authorList>
    </citation>
    <scope>NUCLEOTIDE SEQUENCE [LARGE SCALE GENOMIC DNA]</scope>
    <source>
        <strain evidence="17">DSM 17711 / JCM 13418 / NBRC 101707 / SANAE</strain>
    </source>
</reference>
<evidence type="ECO:0000256" key="13">
    <source>
        <dbReference type="PIRSR" id="PIRSR004976-51"/>
    </source>
</evidence>
<evidence type="ECO:0000256" key="3">
    <source>
        <dbReference type="ARBA" id="ARBA00022485"/>
    </source>
</evidence>
<evidence type="ECO:0000256" key="2">
    <source>
        <dbReference type="ARBA" id="ARBA00001966"/>
    </source>
</evidence>
<reference evidence="16 17" key="2">
    <citation type="journal article" date="2008" name="Int. J. Syst. Evol. Microbiol.">
        <title>Methanocella paludicola gen. nov., sp. nov., a methane-producing archaeon, the first isolate of the lineage 'Rice Cluster I', and proposal of the new archaeal order Methanocellales ord. nov.</title>
        <authorList>
            <person name="Sakai S."/>
            <person name="Imachi H."/>
            <person name="Hanada S."/>
            <person name="Ohashi A."/>
            <person name="Harada H."/>
            <person name="Kamagata Y."/>
        </authorList>
    </citation>
    <scope>NUCLEOTIDE SEQUENCE [LARGE SCALE GENOMIC DNA]</scope>
    <source>
        <strain evidence="17">DSM 17711 / JCM 13418 / NBRC 101707 / SANAE</strain>
    </source>
</reference>
<dbReference type="OrthoDB" id="33422at2157"/>
<comment type="cofactor">
    <cofactor evidence="2">
        <name>[4Fe-4S] cluster</name>
        <dbReference type="ChEBI" id="CHEBI:49883"/>
    </cofactor>
</comment>
<dbReference type="Proteomes" id="UP000001882">
    <property type="component" value="Chromosome"/>
</dbReference>
<feature type="binding site" evidence="12">
    <location>
        <position position="6"/>
    </location>
    <ligand>
        <name>Zn(2+)</name>
        <dbReference type="ChEBI" id="CHEBI:29105"/>
        <label>1</label>
    </ligand>
</feature>
<feature type="domain" description="2-thiouridine synthetase TtuA-like N-terminal LIM" evidence="15">
    <location>
        <begin position="3"/>
        <end position="25"/>
    </location>
</feature>
<evidence type="ECO:0000256" key="10">
    <source>
        <dbReference type="ARBA" id="ARBA00023004"/>
    </source>
</evidence>
<keyword evidence="10" id="KW-0408">Iron</keyword>
<dbReference type="GeneID" id="8681883"/>
<keyword evidence="3" id="KW-0004">4Fe-4S</keyword>
<dbReference type="InterPro" id="IPR000541">
    <property type="entry name" value="Ncs6/Tuc1/Ctu1"/>
</dbReference>
<keyword evidence="5 12" id="KW-0479">Metal-binding</keyword>
<evidence type="ECO:0000313" key="17">
    <source>
        <dbReference type="Proteomes" id="UP000001882"/>
    </source>
</evidence>
<dbReference type="EMBL" id="AP011532">
    <property type="protein sequence ID" value="BAI62097.1"/>
    <property type="molecule type" value="Genomic_DNA"/>
</dbReference>
<keyword evidence="6 13" id="KW-0547">Nucleotide-binding</keyword>
<feature type="binding site" evidence="13">
    <location>
        <position position="59"/>
    </location>
    <ligand>
        <name>ATP</name>
        <dbReference type="ChEBI" id="CHEBI:30616"/>
    </ligand>
</feature>
<dbReference type="NCBIfam" id="TIGR00269">
    <property type="entry name" value="TIGR00269 family protein"/>
    <property type="match status" value="1"/>
</dbReference>
<feature type="binding site" evidence="12">
    <location>
        <position position="3"/>
    </location>
    <ligand>
        <name>Zn(2+)</name>
        <dbReference type="ChEBI" id="CHEBI:29105"/>
        <label>1</label>
    </ligand>
</feature>
<dbReference type="GO" id="GO:0000049">
    <property type="term" value="F:tRNA binding"/>
    <property type="evidence" value="ECO:0007669"/>
    <property type="project" value="InterPro"/>
</dbReference>
<evidence type="ECO:0000256" key="1">
    <source>
        <dbReference type="ARBA" id="ARBA00001946"/>
    </source>
</evidence>
<dbReference type="Pfam" id="PF22082">
    <property type="entry name" value="TtuA_LIM_N"/>
    <property type="match status" value="1"/>
</dbReference>
<evidence type="ECO:0000256" key="11">
    <source>
        <dbReference type="ARBA" id="ARBA00023014"/>
    </source>
</evidence>
<dbReference type="PANTHER" id="PTHR11807">
    <property type="entry name" value="ATPASES OF THE PP SUPERFAMILY-RELATED"/>
    <property type="match status" value="1"/>
</dbReference>
<keyword evidence="9" id="KW-0460">Magnesium</keyword>
<sequence>MACDKCGKEAVVLQKYSGMHLCAHHEIEDVERKIKKRMRQDRMVVPGDHVAVAMSGGKDSAVTLSILFETFSMRPDIKFTAITIDEGIDGYRNFSIPRVKELCDKLGVPHIVVSFQEEVGCTLDEMLTHERKEASCTYCGVFRRTLLNTTARNIGANKLATGHNLDDDAQTVLLNVMNGDTERLARLRPSRPQEGLIPRIKPLMDVPEREVALYAFLKGLPFHMGECPYARESLRGEIKDMLNDFESRHPGTKYSIMRGFDNMVPCLKEKYPQVPLTKCEICGEPGIKGVCQGCKLKERIKIIGKPPLKD</sequence>
<feature type="binding site" evidence="13">
    <location>
        <position position="162"/>
    </location>
    <ligand>
        <name>ATP</name>
        <dbReference type="ChEBI" id="CHEBI:30616"/>
    </ligand>
</feature>
<evidence type="ECO:0000313" key="16">
    <source>
        <dbReference type="EMBL" id="BAI62097.1"/>
    </source>
</evidence>
<feature type="binding site" evidence="12">
    <location>
        <position position="25"/>
    </location>
    <ligand>
        <name>Zn(2+)</name>
        <dbReference type="ChEBI" id="CHEBI:29105"/>
        <label>1</label>
    </ligand>
</feature>
<evidence type="ECO:0000259" key="15">
    <source>
        <dbReference type="Pfam" id="PF22082"/>
    </source>
</evidence>
<dbReference type="RefSeq" id="WP_012900771.1">
    <property type="nucleotide sequence ID" value="NC_013665.1"/>
</dbReference>
<dbReference type="CDD" id="cd01713">
    <property type="entry name" value="CTU1-like"/>
    <property type="match status" value="1"/>
</dbReference>
<keyword evidence="17" id="KW-1185">Reference proteome</keyword>
<dbReference type="KEGG" id="mpd:MCP_2025"/>
<dbReference type="AlphaFoldDB" id="D1Z075"/>
<dbReference type="InterPro" id="IPR035107">
    <property type="entry name" value="tRNA_thiolation_TtcA_Ctu1"/>
</dbReference>
<dbReference type="InterPro" id="IPR014729">
    <property type="entry name" value="Rossmann-like_a/b/a_fold"/>
</dbReference>
<dbReference type="eggNOG" id="arCOG00042">
    <property type="taxonomic scope" value="Archaea"/>
</dbReference>
<feature type="binding site" evidence="12">
    <location>
        <position position="291"/>
    </location>
    <ligand>
        <name>Zn(2+)</name>
        <dbReference type="ChEBI" id="CHEBI:29105"/>
        <label>2</label>
    </ligand>
</feature>
<dbReference type="GO" id="GO:0002143">
    <property type="term" value="P:tRNA wobble position uridine thiolation"/>
    <property type="evidence" value="ECO:0007669"/>
    <property type="project" value="TreeGrafter"/>
</dbReference>
<keyword evidence="4" id="KW-0808">Transferase</keyword>
<evidence type="ECO:0000256" key="8">
    <source>
        <dbReference type="ARBA" id="ARBA00022840"/>
    </source>
</evidence>
<feature type="binding site" evidence="13">
    <location>
        <begin position="53"/>
        <end position="55"/>
    </location>
    <ligand>
        <name>ATP</name>
        <dbReference type="ChEBI" id="CHEBI:30616"/>
    </ligand>
</feature>
<dbReference type="STRING" id="304371.MCP_2025"/>
<accession>D1Z075</accession>
<keyword evidence="11" id="KW-0411">Iron-sulfur</keyword>
<proteinExistence type="predicted"/>
<keyword evidence="7 12" id="KW-0862">Zinc</keyword>
<evidence type="ECO:0000256" key="6">
    <source>
        <dbReference type="ARBA" id="ARBA00022741"/>
    </source>
</evidence>
<dbReference type="PANTHER" id="PTHR11807:SF12">
    <property type="entry name" value="CYTOPLASMIC TRNA 2-THIOLATION PROTEIN 1"/>
    <property type="match status" value="1"/>
</dbReference>
<dbReference type="GO" id="GO:0005524">
    <property type="term" value="F:ATP binding"/>
    <property type="evidence" value="ECO:0007669"/>
    <property type="project" value="UniProtKB-KW"/>
</dbReference>
<evidence type="ECO:0000259" key="14">
    <source>
        <dbReference type="Pfam" id="PF01171"/>
    </source>
</evidence>
<reference evidence="16 17" key="1">
    <citation type="journal article" date="2007" name="Appl. Environ. Microbiol.">
        <title>Isolation of key methanogens for global methane emission from rice paddy fields: a novel isolate affiliated with the clone cluster rice cluster I.</title>
        <authorList>
            <person name="Sakai S."/>
            <person name="Imachi H."/>
            <person name="Sekiguchi Y."/>
            <person name="Ohashi A."/>
            <person name="Harada H."/>
            <person name="Kamagata Y."/>
        </authorList>
    </citation>
    <scope>NUCLEOTIDE SEQUENCE [LARGE SCALE GENOMIC DNA]</scope>
    <source>
        <strain evidence="17">DSM 17711 / JCM 13418 / NBRC 101707 / SANAE</strain>
    </source>
</reference>
<comment type="cofactor">
    <cofactor evidence="1">
        <name>Mg(2+)</name>
        <dbReference type="ChEBI" id="CHEBI:18420"/>
    </cofactor>
</comment>
<feature type="domain" description="tRNA(Ile)-lysidine/2-thiocytidine synthase N-terminal" evidence="14">
    <location>
        <begin position="50"/>
        <end position="224"/>
    </location>
</feature>
<feature type="binding site" evidence="12">
    <location>
        <position position="282"/>
    </location>
    <ligand>
        <name>Zn(2+)</name>
        <dbReference type="ChEBI" id="CHEBI:29105"/>
        <label>2</label>
    </ligand>
</feature>
<dbReference type="InterPro" id="IPR011063">
    <property type="entry name" value="TilS/TtcA_N"/>
</dbReference>
<keyword evidence="8 13" id="KW-0067">ATP-binding</keyword>